<evidence type="ECO:0000313" key="3">
    <source>
        <dbReference type="Proteomes" id="UP000030106"/>
    </source>
</evidence>
<gene>
    <name evidence="2" type="ORF">BBAD15_g4362</name>
</gene>
<comment type="caution">
    <text evidence="2">The sequence shown here is derived from an EMBL/GenBank/DDBJ whole genome shotgun (WGS) entry which is preliminary data.</text>
</comment>
<feature type="coiled-coil region" evidence="1">
    <location>
        <begin position="100"/>
        <end position="127"/>
    </location>
</feature>
<evidence type="ECO:0000313" key="2">
    <source>
        <dbReference type="EMBL" id="KGQ10273.1"/>
    </source>
</evidence>
<dbReference type="EMBL" id="ANFO01000335">
    <property type="protein sequence ID" value="KGQ10273.1"/>
    <property type="molecule type" value="Genomic_DNA"/>
</dbReference>
<proteinExistence type="predicted"/>
<protein>
    <submittedName>
        <fullName evidence="2">Uncharacterized protein</fullName>
    </submittedName>
</protein>
<dbReference type="AlphaFoldDB" id="A0A0A2VRP8"/>
<dbReference type="Proteomes" id="UP000030106">
    <property type="component" value="Unassembled WGS sequence"/>
</dbReference>
<organism evidence="2 3">
    <name type="scientific">Beauveria bassiana D1-5</name>
    <dbReference type="NCBI Taxonomy" id="1245745"/>
    <lineage>
        <taxon>Eukaryota</taxon>
        <taxon>Fungi</taxon>
        <taxon>Dikarya</taxon>
        <taxon>Ascomycota</taxon>
        <taxon>Pezizomycotina</taxon>
        <taxon>Sordariomycetes</taxon>
        <taxon>Hypocreomycetidae</taxon>
        <taxon>Hypocreales</taxon>
        <taxon>Cordycipitaceae</taxon>
        <taxon>Beauveria</taxon>
    </lineage>
</organism>
<keyword evidence="1" id="KW-0175">Coiled coil</keyword>
<name>A0A0A2VRP8_BEABA</name>
<reference evidence="2 3" key="1">
    <citation type="submission" date="2012-10" db="EMBL/GenBank/DDBJ databases">
        <title>Genome sequencing and analysis of entomopathogenic fungi Beauveria bassiana D1-5.</title>
        <authorList>
            <person name="Li Q."/>
            <person name="Wang L."/>
            <person name="Zhang Z."/>
            <person name="Wang Q."/>
            <person name="Ren J."/>
            <person name="Wang M."/>
            <person name="Xu W."/>
            <person name="Wang J."/>
            <person name="Lu Y."/>
            <person name="Du Q."/>
            <person name="Sun Z."/>
        </authorList>
    </citation>
    <scope>NUCLEOTIDE SEQUENCE [LARGE SCALE GENOMIC DNA]</scope>
    <source>
        <strain evidence="2 3">D1-5</strain>
    </source>
</reference>
<accession>A0A0A2VRP8</accession>
<dbReference type="eggNOG" id="ENOG502RKNZ">
    <property type="taxonomic scope" value="Eukaryota"/>
</dbReference>
<dbReference type="OrthoDB" id="4581301at2759"/>
<evidence type="ECO:0000256" key="1">
    <source>
        <dbReference type="SAM" id="Coils"/>
    </source>
</evidence>
<dbReference type="HOGENOM" id="CLU_479133_0_0_1"/>
<sequence length="480" mass="53878">MSLIVQRAWRPTSTRPHRVAATQRRFKTFERRVDKNEDVYYTIAKRRPVQDPDVAPSSEQFFEMPNLLLDLDAEGTRSVRTFDDKDEELQFARWRINPKREEVKLTLDVLEAKLIELRKRSRDVAANSLNIWKLTSHDILSAALHGPLESDSAVSTEHQCPDTLEGSRMIDVLRRENGIPSHVNVSSTLLLEWMLLRRYSTDKAKGNMNEATLSSTELVEALQEQSSIIGIRRLLRQNLWTFASFKAHFNPANREADNASDVAGKVRKRCIEVLDSENAHQNQFTNCLALVGSLLERLSKVGMEPDHRLQGLALRAASRSGSLVVLSEWIRRTHASSGWEKSLDIVQDATACMQNCSRLLATQPGTAVSRQLLLQLLTGLNEHEQLAPESLRSISLNSIGRNTSNTAIKQACEAFAKLLGELGAVRTLLKESESACQSLREACVDVLKGTPKYSETLKTQGVKALSIEECVVLDYHDIAE</sequence>